<evidence type="ECO:0000313" key="1">
    <source>
        <dbReference type="EMBL" id="MCI61643.1"/>
    </source>
</evidence>
<dbReference type="EMBL" id="LXQA010603376">
    <property type="protein sequence ID" value="MCI61643.1"/>
    <property type="molecule type" value="Genomic_DNA"/>
</dbReference>
<dbReference type="Proteomes" id="UP000265520">
    <property type="component" value="Unassembled WGS sequence"/>
</dbReference>
<evidence type="ECO:0000313" key="2">
    <source>
        <dbReference type="Proteomes" id="UP000265520"/>
    </source>
</evidence>
<feature type="non-terminal residue" evidence="1">
    <location>
        <position position="60"/>
    </location>
</feature>
<reference evidence="1 2" key="1">
    <citation type="journal article" date="2018" name="Front. Plant Sci.">
        <title>Red Clover (Trifolium pratense) and Zigzag Clover (T. medium) - A Picture of Genomic Similarities and Differences.</title>
        <authorList>
            <person name="Dluhosova J."/>
            <person name="Istvanek J."/>
            <person name="Nedelnik J."/>
            <person name="Repkova J."/>
        </authorList>
    </citation>
    <scope>NUCLEOTIDE SEQUENCE [LARGE SCALE GENOMIC DNA]</scope>
    <source>
        <strain evidence="2">cv. 10/8</strain>
        <tissue evidence="1">Leaf</tissue>
    </source>
</reference>
<sequence length="60" mass="6737">MADMGFLLAQRYKHVVILIAGNNGYSKTSFPLEGGPTSRERLMCLGWVNGNHFMVIRLKP</sequence>
<comment type="caution">
    <text evidence="1">The sequence shown here is derived from an EMBL/GenBank/DDBJ whole genome shotgun (WGS) entry which is preliminary data.</text>
</comment>
<keyword evidence="2" id="KW-1185">Reference proteome</keyword>
<dbReference type="AlphaFoldDB" id="A0A392TKH4"/>
<accession>A0A392TKH4</accession>
<name>A0A392TKH4_9FABA</name>
<proteinExistence type="predicted"/>
<protein>
    <submittedName>
        <fullName evidence="1">Otubain</fullName>
    </submittedName>
</protein>
<organism evidence="1 2">
    <name type="scientific">Trifolium medium</name>
    <dbReference type="NCBI Taxonomy" id="97028"/>
    <lineage>
        <taxon>Eukaryota</taxon>
        <taxon>Viridiplantae</taxon>
        <taxon>Streptophyta</taxon>
        <taxon>Embryophyta</taxon>
        <taxon>Tracheophyta</taxon>
        <taxon>Spermatophyta</taxon>
        <taxon>Magnoliopsida</taxon>
        <taxon>eudicotyledons</taxon>
        <taxon>Gunneridae</taxon>
        <taxon>Pentapetalae</taxon>
        <taxon>rosids</taxon>
        <taxon>fabids</taxon>
        <taxon>Fabales</taxon>
        <taxon>Fabaceae</taxon>
        <taxon>Papilionoideae</taxon>
        <taxon>50 kb inversion clade</taxon>
        <taxon>NPAAA clade</taxon>
        <taxon>Hologalegina</taxon>
        <taxon>IRL clade</taxon>
        <taxon>Trifolieae</taxon>
        <taxon>Trifolium</taxon>
    </lineage>
</organism>